<protein>
    <submittedName>
        <fullName evidence="1">Uncharacterized protein</fullName>
    </submittedName>
</protein>
<comment type="caution">
    <text evidence="1">The sequence shown here is derived from an EMBL/GenBank/DDBJ whole genome shotgun (WGS) entry which is preliminary data.</text>
</comment>
<dbReference type="EMBL" id="JAZBJP010000002">
    <property type="protein sequence ID" value="MEE4419589.1"/>
    <property type="molecule type" value="Genomic_DNA"/>
</dbReference>
<organism evidence="1 2">
    <name type="scientific">Streptomyces bugieae</name>
    <dbReference type="NCBI Taxonomy" id="3098223"/>
    <lineage>
        <taxon>Bacteria</taxon>
        <taxon>Bacillati</taxon>
        <taxon>Actinomycetota</taxon>
        <taxon>Actinomycetes</taxon>
        <taxon>Kitasatosporales</taxon>
        <taxon>Streptomycetaceae</taxon>
        <taxon>Streptomyces</taxon>
    </lineage>
</organism>
<keyword evidence="2" id="KW-1185">Reference proteome</keyword>
<reference evidence="1 2" key="1">
    <citation type="submission" date="2023-12" db="EMBL/GenBank/DDBJ databases">
        <title>30 novel species of actinomycetes from the DSMZ collection.</title>
        <authorList>
            <person name="Nouioui I."/>
        </authorList>
    </citation>
    <scope>NUCLEOTIDE SEQUENCE [LARGE SCALE GENOMIC DNA]</scope>
    <source>
        <strain evidence="1 2">DSM 41528</strain>
    </source>
</reference>
<accession>A0ABU7NL46</accession>
<dbReference type="Gene3D" id="3.40.91.30">
    <property type="match status" value="1"/>
</dbReference>
<name>A0ABU7NL46_9ACTN</name>
<proteinExistence type="predicted"/>
<gene>
    <name evidence="1" type="ORF">V2J85_09510</name>
</gene>
<sequence length="253" mass="27635">MSIQGDAGIRCMVEALADEQETARLRGEHLKGSGLAGDMTVEALPTVYRGTTFRSALEASWAATLDSLGITWEYEPETVTLPSGAKYLPDFRLPDIGVWLEVKGPGVPRVEKAIEFGQVLACDCPSIRGITRCSCRWPGGELVLIGHPPVPFSPWADESYDHWPSRSRLRLARRHGGHLKWTSTRKRRAWLARCPDCQHATWFDLGCCRACRGPLVGAHGVHSGAEGFEFIRISGAAVPGDHDTTSTEEAADA</sequence>
<evidence type="ECO:0000313" key="1">
    <source>
        <dbReference type="EMBL" id="MEE4419589.1"/>
    </source>
</evidence>
<evidence type="ECO:0000313" key="2">
    <source>
        <dbReference type="Proteomes" id="UP001307760"/>
    </source>
</evidence>
<dbReference type="Proteomes" id="UP001307760">
    <property type="component" value="Unassembled WGS sequence"/>
</dbReference>
<dbReference type="RefSeq" id="WP_330821273.1">
    <property type="nucleotide sequence ID" value="NZ_JAZBJP010000002.1"/>
</dbReference>